<dbReference type="Proteomes" id="UP000265520">
    <property type="component" value="Unassembled WGS sequence"/>
</dbReference>
<organism evidence="1 2">
    <name type="scientific">Trifolium medium</name>
    <dbReference type="NCBI Taxonomy" id="97028"/>
    <lineage>
        <taxon>Eukaryota</taxon>
        <taxon>Viridiplantae</taxon>
        <taxon>Streptophyta</taxon>
        <taxon>Embryophyta</taxon>
        <taxon>Tracheophyta</taxon>
        <taxon>Spermatophyta</taxon>
        <taxon>Magnoliopsida</taxon>
        <taxon>eudicotyledons</taxon>
        <taxon>Gunneridae</taxon>
        <taxon>Pentapetalae</taxon>
        <taxon>rosids</taxon>
        <taxon>fabids</taxon>
        <taxon>Fabales</taxon>
        <taxon>Fabaceae</taxon>
        <taxon>Papilionoideae</taxon>
        <taxon>50 kb inversion clade</taxon>
        <taxon>NPAAA clade</taxon>
        <taxon>Hologalegina</taxon>
        <taxon>IRL clade</taxon>
        <taxon>Trifolieae</taxon>
        <taxon>Trifolium</taxon>
    </lineage>
</organism>
<reference evidence="1 2" key="1">
    <citation type="journal article" date="2018" name="Front. Plant Sci.">
        <title>Red Clover (Trifolium pratense) and Zigzag Clover (T. medium) - A Picture of Genomic Similarities and Differences.</title>
        <authorList>
            <person name="Dluhosova J."/>
            <person name="Istvanek J."/>
            <person name="Nedelnik J."/>
            <person name="Repkova J."/>
        </authorList>
    </citation>
    <scope>NUCLEOTIDE SEQUENCE [LARGE SCALE GENOMIC DNA]</scope>
    <source>
        <strain evidence="2">cv. 10/8</strain>
        <tissue evidence="1">Leaf</tissue>
    </source>
</reference>
<proteinExistence type="predicted"/>
<comment type="caution">
    <text evidence="1">The sequence shown here is derived from an EMBL/GenBank/DDBJ whole genome shotgun (WGS) entry which is preliminary data.</text>
</comment>
<keyword evidence="2" id="KW-1185">Reference proteome</keyword>
<sequence>PCGARRGLEIDWSLFTGGGARRRSLGTHP</sequence>
<protein>
    <submittedName>
        <fullName evidence="1">Uncharacterized protein</fullName>
    </submittedName>
</protein>
<dbReference type="AlphaFoldDB" id="A0A392T6W0"/>
<dbReference type="EMBL" id="LXQA010513529">
    <property type="protein sequence ID" value="MCI56522.1"/>
    <property type="molecule type" value="Genomic_DNA"/>
</dbReference>
<accession>A0A392T6W0</accession>
<name>A0A392T6W0_9FABA</name>
<feature type="non-terminal residue" evidence="1">
    <location>
        <position position="1"/>
    </location>
</feature>
<evidence type="ECO:0000313" key="2">
    <source>
        <dbReference type="Proteomes" id="UP000265520"/>
    </source>
</evidence>
<evidence type="ECO:0000313" key="1">
    <source>
        <dbReference type="EMBL" id="MCI56522.1"/>
    </source>
</evidence>